<dbReference type="GO" id="GO:0031119">
    <property type="term" value="P:tRNA pseudouridine synthesis"/>
    <property type="evidence" value="ECO:0007669"/>
    <property type="project" value="UniProtKB-UniRule"/>
</dbReference>
<evidence type="ECO:0000256" key="3">
    <source>
        <dbReference type="ARBA" id="ARBA00022694"/>
    </source>
</evidence>
<dbReference type="PANTHER" id="PTHR13767:SF2">
    <property type="entry name" value="PSEUDOURIDYLATE SYNTHASE TRUB1"/>
    <property type="match status" value="1"/>
</dbReference>
<dbReference type="GO" id="GO:1990481">
    <property type="term" value="P:mRNA pseudouridine synthesis"/>
    <property type="evidence" value="ECO:0007669"/>
    <property type="project" value="TreeGrafter"/>
</dbReference>
<name>A0A1T4LD76_TREPO</name>
<evidence type="ECO:0000256" key="1">
    <source>
        <dbReference type="ARBA" id="ARBA00000385"/>
    </source>
</evidence>
<dbReference type="EMBL" id="FUWG01000011">
    <property type="protein sequence ID" value="SJZ52474.1"/>
    <property type="molecule type" value="Genomic_DNA"/>
</dbReference>
<dbReference type="OrthoDB" id="9802309at2"/>
<dbReference type="HAMAP" id="MF_01080">
    <property type="entry name" value="TruB_bact"/>
    <property type="match status" value="1"/>
</dbReference>
<dbReference type="InterPro" id="IPR020103">
    <property type="entry name" value="PsdUridine_synth_cat_dom_sf"/>
</dbReference>
<dbReference type="GO" id="GO:0003723">
    <property type="term" value="F:RNA binding"/>
    <property type="evidence" value="ECO:0007669"/>
    <property type="project" value="InterPro"/>
</dbReference>
<dbReference type="GeneID" id="78316831"/>
<dbReference type="CDD" id="cd02573">
    <property type="entry name" value="PseudoU_synth_EcTruB"/>
    <property type="match status" value="1"/>
</dbReference>
<dbReference type="Proteomes" id="UP000190423">
    <property type="component" value="Unassembled WGS sequence"/>
</dbReference>
<proteinExistence type="inferred from homology"/>
<gene>
    <name evidence="5" type="primary">truB</name>
    <name evidence="7" type="ORF">SAMN02745149_01542</name>
</gene>
<feature type="domain" description="Pseudouridine synthase II N-terminal" evidence="6">
    <location>
        <begin position="25"/>
        <end position="177"/>
    </location>
</feature>
<dbReference type="NCBIfam" id="TIGR00431">
    <property type="entry name" value="TruB"/>
    <property type="match status" value="1"/>
</dbReference>
<evidence type="ECO:0000256" key="2">
    <source>
        <dbReference type="ARBA" id="ARBA00005642"/>
    </source>
</evidence>
<dbReference type="STRING" id="261392.SAMN02745149_01542"/>
<dbReference type="Pfam" id="PF01509">
    <property type="entry name" value="TruB_N"/>
    <property type="match status" value="1"/>
</dbReference>
<protein>
    <recommendedName>
        <fullName evidence="5">tRNA pseudouridine synthase B</fullName>
        <ecNumber evidence="5">5.4.99.25</ecNumber>
    </recommendedName>
    <alternativeName>
        <fullName evidence="5">tRNA pseudouridine(55) synthase</fullName>
        <shortName evidence="5">Psi55 synthase</shortName>
    </alternativeName>
    <alternativeName>
        <fullName evidence="5">tRNA pseudouridylate synthase</fullName>
    </alternativeName>
    <alternativeName>
        <fullName evidence="5">tRNA-uridine isomerase</fullName>
    </alternativeName>
</protein>
<dbReference type="InterPro" id="IPR014780">
    <property type="entry name" value="tRNA_psdUridine_synth_TruB"/>
</dbReference>
<comment type="catalytic activity">
    <reaction evidence="1 5">
        <text>uridine(55) in tRNA = pseudouridine(55) in tRNA</text>
        <dbReference type="Rhea" id="RHEA:42532"/>
        <dbReference type="Rhea" id="RHEA-COMP:10101"/>
        <dbReference type="Rhea" id="RHEA-COMP:10102"/>
        <dbReference type="ChEBI" id="CHEBI:65314"/>
        <dbReference type="ChEBI" id="CHEBI:65315"/>
        <dbReference type="EC" id="5.4.99.25"/>
    </reaction>
</comment>
<dbReference type="Gene3D" id="3.30.2350.10">
    <property type="entry name" value="Pseudouridine synthase"/>
    <property type="match status" value="1"/>
</dbReference>
<sequence length="362" mass="39765">MDFDKIVLFAKQPGQTSFSSLFTIKHALGTKKAGHTGTLDSFASGLLVVCAGSLTRIASRITEFDKEYEAVLQFGAETDTLECTGSVVRTAALPSKKNVEAAVSQFSGTLMQRPPLFSAIHIDGKRASDIARSGKSAEMPERQITVYNSKILEWKCNEDGAVSAVRILFNVSKGTYIRSLARDIGAACGSAAHLTGLYRTRVGSFSVENAAGFDLLPDFTIESALQNAETLCAAEKRRAQLELDLKARGIPRREWKSYMPDNREGSPAEELLQRQVCEKAYDMNRQIAVQCGFACLTVRKDMENVFRNGGKLRSAMFDVSPFTLQEDFAAVFTSDERFAGLLQKDCEGYFGYAFVNSSFGQH</sequence>
<dbReference type="RefSeq" id="WP_078933452.1">
    <property type="nucleotide sequence ID" value="NZ_FUWG01000011.1"/>
</dbReference>
<evidence type="ECO:0000259" key="6">
    <source>
        <dbReference type="Pfam" id="PF01509"/>
    </source>
</evidence>
<comment type="similarity">
    <text evidence="2 5">Belongs to the pseudouridine synthase TruB family. Type 1 subfamily.</text>
</comment>
<dbReference type="SUPFAM" id="SSF55120">
    <property type="entry name" value="Pseudouridine synthase"/>
    <property type="match status" value="1"/>
</dbReference>
<dbReference type="PANTHER" id="PTHR13767">
    <property type="entry name" value="TRNA-PSEUDOURIDINE SYNTHASE"/>
    <property type="match status" value="1"/>
</dbReference>
<dbReference type="AlphaFoldDB" id="A0A1T4LD76"/>
<reference evidence="7 8" key="1">
    <citation type="submission" date="2017-02" db="EMBL/GenBank/DDBJ databases">
        <authorList>
            <person name="Peterson S.W."/>
        </authorList>
    </citation>
    <scope>NUCLEOTIDE SEQUENCE [LARGE SCALE GENOMIC DNA]</scope>
    <source>
        <strain evidence="7 8">ATCC BAA-908</strain>
    </source>
</reference>
<dbReference type="EC" id="5.4.99.25" evidence="5"/>
<evidence type="ECO:0000256" key="4">
    <source>
        <dbReference type="ARBA" id="ARBA00023235"/>
    </source>
</evidence>
<feature type="active site" description="Nucleophile" evidence="5">
    <location>
        <position position="40"/>
    </location>
</feature>
<dbReference type="GO" id="GO:0160148">
    <property type="term" value="F:tRNA pseudouridine(55) synthase activity"/>
    <property type="evidence" value="ECO:0007669"/>
    <property type="project" value="UniProtKB-EC"/>
</dbReference>
<dbReference type="InterPro" id="IPR002501">
    <property type="entry name" value="PsdUridine_synth_N"/>
</dbReference>
<evidence type="ECO:0000256" key="5">
    <source>
        <dbReference type="HAMAP-Rule" id="MF_01080"/>
    </source>
</evidence>
<comment type="function">
    <text evidence="5">Responsible for synthesis of pseudouridine from uracil-55 in the psi GC loop of transfer RNAs.</text>
</comment>
<evidence type="ECO:0000313" key="7">
    <source>
        <dbReference type="EMBL" id="SJZ52474.1"/>
    </source>
</evidence>
<organism evidence="7 8">
    <name type="scientific">Treponema porcinum</name>
    <dbReference type="NCBI Taxonomy" id="261392"/>
    <lineage>
        <taxon>Bacteria</taxon>
        <taxon>Pseudomonadati</taxon>
        <taxon>Spirochaetota</taxon>
        <taxon>Spirochaetia</taxon>
        <taxon>Spirochaetales</taxon>
        <taxon>Treponemataceae</taxon>
        <taxon>Treponema</taxon>
    </lineage>
</organism>
<evidence type="ECO:0000313" key="8">
    <source>
        <dbReference type="Proteomes" id="UP000190423"/>
    </source>
</evidence>
<keyword evidence="8" id="KW-1185">Reference proteome</keyword>
<accession>A0A1T4LD76</accession>
<keyword evidence="3 5" id="KW-0819">tRNA processing</keyword>
<keyword evidence="4 5" id="KW-0413">Isomerase</keyword>